<keyword evidence="2" id="KW-0732">Signal</keyword>
<evidence type="ECO:0000256" key="1">
    <source>
        <dbReference type="SAM" id="MobiDB-lite"/>
    </source>
</evidence>
<feature type="signal peptide" evidence="2">
    <location>
        <begin position="1"/>
        <end position="20"/>
    </location>
</feature>
<evidence type="ECO:0000313" key="5">
    <source>
        <dbReference type="Proteomes" id="UP000763088"/>
    </source>
</evidence>
<organism evidence="4 5">
    <name type="scientific">Xylanibacter ruminicola</name>
    <name type="common">Prevotella ruminicola</name>
    <dbReference type="NCBI Taxonomy" id="839"/>
    <lineage>
        <taxon>Bacteria</taxon>
        <taxon>Pseudomonadati</taxon>
        <taxon>Bacteroidota</taxon>
        <taxon>Bacteroidia</taxon>
        <taxon>Bacteroidales</taxon>
        <taxon>Prevotellaceae</taxon>
        <taxon>Xylanibacter</taxon>
    </lineage>
</organism>
<feature type="region of interest" description="Disordered" evidence="1">
    <location>
        <begin position="947"/>
        <end position="982"/>
    </location>
</feature>
<comment type="caution">
    <text evidence="4">The sequence shown here is derived from an EMBL/GenBank/DDBJ whole genome shotgun (WGS) entry which is preliminary data.</text>
</comment>
<evidence type="ECO:0000259" key="3">
    <source>
        <dbReference type="Pfam" id="PF14905"/>
    </source>
</evidence>
<dbReference type="Proteomes" id="UP000763088">
    <property type="component" value="Unassembled WGS sequence"/>
</dbReference>
<protein>
    <submittedName>
        <fullName evidence="4">TonB-dependent receptor</fullName>
    </submittedName>
</protein>
<accession>A0A928BW07</accession>
<keyword evidence="4" id="KW-0675">Receptor</keyword>
<feature type="chain" id="PRO_5037022377" evidence="2">
    <location>
        <begin position="21"/>
        <end position="982"/>
    </location>
</feature>
<proteinExistence type="predicted"/>
<gene>
    <name evidence="4" type="ORF">E7102_11285</name>
</gene>
<dbReference type="InterPro" id="IPR041700">
    <property type="entry name" value="OMP_b-brl_3"/>
</dbReference>
<dbReference type="Pfam" id="PF14905">
    <property type="entry name" value="OMP_b-brl_3"/>
    <property type="match status" value="2"/>
</dbReference>
<sequence>MRRLLVLMTTVMLTVLSVHAQRVVSGKVIEQDTQDAVIQATASILSGDKVVSNGVTNTDGAFRVKAPSDGTYTLKITYVGFKTYTKKFTIKEGKDFNAGTISLSPDAIMLKGATVTARASKVTLKADTFVYNAAAFRTPEGSVVEELVKRLPGAEVSDDGTIKINGKEVKKILVDGKEFMTGDTKTAIKNLPTNIIDRIKAYDRQSDLARVSGIEDGEEETVLDFGIKQGMNKGIMANIDLAMGTKNRYSGRAFGGIMNNATKVFLMTNANNTNDMGFPGGGGGGRWGGGRQGLTATKMTGVNLNYEGTKLKLDGSVRWNHSDVDAFSKVSRQIIYSETQSQFSNSLSQNFSRTNAWNAQMRLEWTPDSMTNIMFRPSFRYNSNDGDNNSLEASFTDDPYKYVKTVDLYTLDGLKDISQNKRDQTNVSYSDSKNINGMLQFNRRLSNTGRNITLQLNAGWSDGDSKSISNSWIDYYTKGIITNVDTINRYSITPTKNWNYSARITYSEPILPRTYLQFSYQYQYRYQKSDRGTYDFSKLPIIPGIWEGGFRSWDSYLDQFGVKNIEPYKDIDQSRYSEYQNYIHTAEVMLRIVRNAYTFNVGVKMVPQKSHFVQDYKGVHADTVRTVTNFAPTMDFRWKRNQQSQLRFTYRANTSQPSMSDLLDITDNTDPLNIQKGNPGLKPSFTQNFRLNYNDYIQRYQRAIMTFVNFSMTSNSISSKSTYNPATGGRITQPENINGNWNGMVGFMFNTALDSAAYFNVNTFTNLNYAHNVGYVSVDLNSDSQKSVTTTTGIMERLAASYRNDWLEFELSGMVNYNHSRSELQKNNNLDTWMFTYGAMLGLTAPWGTSLTTNMNMQSRRGYNDNSMNTNELIWNAQLSQSFLKGNALTVSLQLYDILHQQSNLSRSITASMRTDTEYNAITSYGMVHVIYRLNLFGGRAGRQGGFGGGPGGRGGRGGRGGFGGPMGGGPRGGGFGGPRRF</sequence>
<evidence type="ECO:0000313" key="4">
    <source>
        <dbReference type="EMBL" id="MBE6267025.1"/>
    </source>
</evidence>
<feature type="domain" description="Outer membrane protein beta-barrel" evidence="3">
    <location>
        <begin position="805"/>
        <end position="917"/>
    </location>
</feature>
<dbReference type="SUPFAM" id="SSF49478">
    <property type="entry name" value="Cna protein B-type domain"/>
    <property type="match status" value="1"/>
</dbReference>
<dbReference type="Pfam" id="PF13715">
    <property type="entry name" value="CarbopepD_reg_2"/>
    <property type="match status" value="1"/>
</dbReference>
<dbReference type="Gene3D" id="2.60.40.1120">
    <property type="entry name" value="Carboxypeptidase-like, regulatory domain"/>
    <property type="match status" value="1"/>
</dbReference>
<name>A0A928BW07_XYLRU</name>
<evidence type="ECO:0000256" key="2">
    <source>
        <dbReference type="SAM" id="SignalP"/>
    </source>
</evidence>
<dbReference type="SUPFAM" id="SSF56935">
    <property type="entry name" value="Porins"/>
    <property type="match status" value="1"/>
</dbReference>
<reference evidence="4" key="1">
    <citation type="submission" date="2019-04" db="EMBL/GenBank/DDBJ databases">
        <title>Evolution of Biomass-Degrading Anaerobic Consortia Revealed by Metagenomics.</title>
        <authorList>
            <person name="Peng X."/>
        </authorList>
    </citation>
    <scope>NUCLEOTIDE SEQUENCE</scope>
    <source>
        <strain evidence="4">SIG141</strain>
    </source>
</reference>
<dbReference type="AlphaFoldDB" id="A0A928BW07"/>
<feature type="domain" description="Outer membrane protein beta-barrel" evidence="3">
    <location>
        <begin position="548"/>
        <end position="784"/>
    </location>
</feature>
<dbReference type="EMBL" id="SUYD01000014">
    <property type="protein sequence ID" value="MBE6267025.1"/>
    <property type="molecule type" value="Genomic_DNA"/>
</dbReference>